<dbReference type="HOGENOM" id="CLU_1808616_0_0_1"/>
<feature type="chain" id="PRO_5003105107" evidence="1">
    <location>
        <begin position="21"/>
        <end position="151"/>
    </location>
</feature>
<evidence type="ECO:0000313" key="2">
    <source>
        <dbReference type="EMBL" id="ADH02209.1"/>
    </source>
</evidence>
<keyword evidence="1" id="KW-0732">Signal</keyword>
<organism evidence="2">
    <name type="scientific">Schistosoma mansoni</name>
    <name type="common">Blood fluke</name>
    <dbReference type="NCBI Taxonomy" id="6183"/>
    <lineage>
        <taxon>Eukaryota</taxon>
        <taxon>Metazoa</taxon>
        <taxon>Spiralia</taxon>
        <taxon>Lophotrochozoa</taxon>
        <taxon>Platyhelminthes</taxon>
        <taxon>Trematoda</taxon>
        <taxon>Digenea</taxon>
        <taxon>Strigeidida</taxon>
        <taxon>Schistosomatoidea</taxon>
        <taxon>Schistosomatidae</taxon>
        <taxon>Schistosoma</taxon>
    </lineage>
</organism>
<dbReference type="EMBL" id="GU258182">
    <property type="protein sequence ID" value="ADH02209.1"/>
    <property type="molecule type" value="mRNA"/>
</dbReference>
<proteinExistence type="evidence at transcript level"/>
<feature type="signal peptide" evidence="1">
    <location>
        <begin position="1"/>
        <end position="20"/>
    </location>
</feature>
<dbReference type="AlphaFoldDB" id="D7PD62"/>
<protein>
    <submittedName>
        <fullName evidence="2">MEG 3.3 isoform 1</fullName>
    </submittedName>
</protein>
<accession>D7PD62</accession>
<evidence type="ECO:0000256" key="1">
    <source>
        <dbReference type="SAM" id="SignalP"/>
    </source>
</evidence>
<sequence>MLFFALILIISLHSFDCAFTAQQECEKNCKGDNEYVSPNCGILCSGTIGPQTFYCYLGCSHNATKQSEFDNCKTKCDGGVQLTKEACLSNCGLITTHPELCDAVCGGNDGGSFPICLYNCDQKHTDPRKDGADGSEDFDKCKTKCYKMAGQ</sequence>
<name>D7PD62_SCHMA</name>
<reference evidence="2" key="2">
    <citation type="journal article" date="2010" name="Genome Res.">
        <title>Protein variation in blood-dwelling schistosome worms generated by differential splicing of micro-exon gene transcripts.</title>
        <authorList>
            <person name="Demarco R."/>
            <person name="Mathieson W."/>
            <person name="Manuel S.J."/>
            <person name="Dillon G.P."/>
            <person name="Curwen R.S."/>
            <person name="Ashton P.D."/>
            <person name="Ivens A.C."/>
            <person name="Berriman M."/>
            <person name="Verjovski-Almeida S."/>
            <person name="Wilson R.A."/>
        </authorList>
    </citation>
    <scope>NUCLEOTIDE SEQUENCE</scope>
</reference>
<reference evidence="2" key="1">
    <citation type="submission" date="2009-11" db="EMBL/GenBank/DDBJ databases">
        <authorList>
            <person name="DeMarco R."/>
            <person name="Mathieson W."/>
            <person name="Manuel S.J."/>
            <person name="Dillon G.P."/>
            <person name="Curwen R.S."/>
            <person name="Ashton P.D."/>
            <person name="Ivens A.C."/>
            <person name="Berriman M."/>
            <person name="Verjovski-Almeida S."/>
            <person name="Wilson R.A."/>
        </authorList>
    </citation>
    <scope>NUCLEOTIDE SEQUENCE</scope>
</reference>